<evidence type="ECO:0000256" key="1">
    <source>
        <dbReference type="SAM" id="SignalP"/>
    </source>
</evidence>
<protein>
    <submittedName>
        <fullName evidence="3">Beta-lactamase class A-like</fullName>
    </submittedName>
</protein>
<dbReference type="OrthoDB" id="503335at2"/>
<dbReference type="GO" id="GO:0030655">
    <property type="term" value="P:beta-lactam antibiotic catabolic process"/>
    <property type="evidence" value="ECO:0007669"/>
    <property type="project" value="InterPro"/>
</dbReference>
<proteinExistence type="predicted"/>
<dbReference type="GO" id="GO:0008800">
    <property type="term" value="F:beta-lactamase activity"/>
    <property type="evidence" value="ECO:0007669"/>
    <property type="project" value="InterPro"/>
</dbReference>
<feature type="chain" id="PRO_5008240518" evidence="1">
    <location>
        <begin position="30"/>
        <end position="486"/>
    </location>
</feature>
<dbReference type="RefSeq" id="WP_095042652.1">
    <property type="nucleotide sequence ID" value="NZ_LN890655.1"/>
</dbReference>
<dbReference type="KEGG" id="pbf:CFX0092_A1236"/>
<name>A0A160T0U2_9CHLR</name>
<dbReference type="InterPro" id="IPR012338">
    <property type="entry name" value="Beta-lactam/transpept-like"/>
</dbReference>
<dbReference type="AlphaFoldDB" id="A0A160T0U2"/>
<accession>A0A160T0U2</accession>
<dbReference type="Gene3D" id="3.40.710.10">
    <property type="entry name" value="DD-peptidase/beta-lactamase superfamily"/>
    <property type="match status" value="1"/>
</dbReference>
<dbReference type="PANTHER" id="PTHR35333">
    <property type="entry name" value="BETA-LACTAMASE"/>
    <property type="match status" value="1"/>
</dbReference>
<keyword evidence="4" id="KW-1185">Reference proteome</keyword>
<dbReference type="InterPro" id="IPR000871">
    <property type="entry name" value="Beta-lactam_class-A"/>
</dbReference>
<evidence type="ECO:0000313" key="3">
    <source>
        <dbReference type="EMBL" id="CUS03114.2"/>
    </source>
</evidence>
<organism evidence="3 4">
    <name type="scientific">Candidatus Promineifilum breve</name>
    <dbReference type="NCBI Taxonomy" id="1806508"/>
    <lineage>
        <taxon>Bacteria</taxon>
        <taxon>Bacillati</taxon>
        <taxon>Chloroflexota</taxon>
        <taxon>Ardenticatenia</taxon>
        <taxon>Candidatus Promineifilales</taxon>
        <taxon>Candidatus Promineifilaceae</taxon>
        <taxon>Candidatus Promineifilum</taxon>
    </lineage>
</organism>
<dbReference type="Pfam" id="PF13354">
    <property type="entry name" value="Beta-lactamase2"/>
    <property type="match status" value="1"/>
</dbReference>
<reference evidence="3" key="1">
    <citation type="submission" date="2016-01" db="EMBL/GenBank/DDBJ databases">
        <authorList>
            <person name="Mcilroy J.S."/>
            <person name="Karst M S."/>
            <person name="Albertsen M."/>
        </authorList>
    </citation>
    <scope>NUCLEOTIDE SEQUENCE</scope>
    <source>
        <strain evidence="3">Cfx-K</strain>
    </source>
</reference>
<dbReference type="InterPro" id="IPR045155">
    <property type="entry name" value="Beta-lactam_cat"/>
</dbReference>
<dbReference type="PROSITE" id="PS51257">
    <property type="entry name" value="PROKAR_LIPOPROTEIN"/>
    <property type="match status" value="1"/>
</dbReference>
<feature type="domain" description="Beta-lactamase class A catalytic" evidence="2">
    <location>
        <begin position="152"/>
        <end position="394"/>
    </location>
</feature>
<dbReference type="Proteomes" id="UP000215027">
    <property type="component" value="Chromosome I"/>
</dbReference>
<dbReference type="SUPFAM" id="SSF56601">
    <property type="entry name" value="beta-lactamase/transpeptidase-like"/>
    <property type="match status" value="1"/>
</dbReference>
<evidence type="ECO:0000313" key="4">
    <source>
        <dbReference type="Proteomes" id="UP000215027"/>
    </source>
</evidence>
<sequence length="486" mass="51900">MAVRARRTISRFLLLLGLVMALGACRSPAATPVATLPAAGSFSTVAPPQVVTAPAATTTPIAPTLPASTPLASTLPASTPIYTGPLSPPCGLILPALPAATPAAPLDWDVSDAARATLRAQAPAAAWPALQRLLDAPATVGLVAFQAGQPEQGLYLNANAPMPLASVAKIITLVAYAEAVAAGELNPQEAIPLAELDRYYLPNFDLGAHRRAVAELRAEGRLLPPEDDPAVALADVAWMMIRHSSNAAADYLHLRLGQERIEQTAVTLGLNETPGSHSAPCTFLGQFLMMGNHSRQTDDWAALAALTADPAAAERYGREVALLADAYRFQPDFRAGEVAWRERTRRPSTDTQRYFAANLAPQGTAGAYAALMLRLAQNGLSNGDSSFQARRVLEWTNQFPANQELFSNVGYKNGSLPGVLTTTYYAYRWDDAAPVVVVLFYRDLPQQTYREWRFDLPHDELARWLLADPAAIPALAAALPATTTAP</sequence>
<dbReference type="GO" id="GO:0046677">
    <property type="term" value="P:response to antibiotic"/>
    <property type="evidence" value="ECO:0007669"/>
    <property type="project" value="InterPro"/>
</dbReference>
<evidence type="ECO:0000259" key="2">
    <source>
        <dbReference type="Pfam" id="PF13354"/>
    </source>
</evidence>
<feature type="signal peptide" evidence="1">
    <location>
        <begin position="1"/>
        <end position="29"/>
    </location>
</feature>
<dbReference type="EMBL" id="LN890655">
    <property type="protein sequence ID" value="CUS03114.2"/>
    <property type="molecule type" value="Genomic_DNA"/>
</dbReference>
<gene>
    <name evidence="3" type="ORF">CFX0092_A1236</name>
</gene>
<dbReference type="PANTHER" id="PTHR35333:SF3">
    <property type="entry name" value="BETA-LACTAMASE-TYPE TRANSPEPTIDASE FOLD CONTAINING PROTEIN"/>
    <property type="match status" value="1"/>
</dbReference>
<keyword evidence="1" id="KW-0732">Signal</keyword>